<protein>
    <submittedName>
        <fullName evidence="1">BnaAnng30280D protein</fullName>
    </submittedName>
</protein>
<sequence length="37" mass="4399">MHKSLSDEKDGLDIIQHEWALPQFEHRAETVLRKLVQ</sequence>
<keyword evidence="2" id="KW-1185">Reference proteome</keyword>
<dbReference type="PaxDb" id="3708-A0A078JV68"/>
<dbReference type="Proteomes" id="UP000028999">
    <property type="component" value="Unassembled WGS sequence"/>
</dbReference>
<evidence type="ECO:0000313" key="2">
    <source>
        <dbReference type="Proteomes" id="UP000028999"/>
    </source>
</evidence>
<evidence type="ECO:0000313" key="1">
    <source>
        <dbReference type="EMBL" id="CDY69387.1"/>
    </source>
</evidence>
<dbReference type="Gramene" id="CDY69387">
    <property type="protein sequence ID" value="CDY69387"/>
    <property type="gene ID" value="GSBRNA2T00087355001"/>
</dbReference>
<dbReference type="STRING" id="3708.A0A078JV68"/>
<proteinExistence type="predicted"/>
<accession>A0A078JV68</accession>
<gene>
    <name evidence="1" type="primary">BnaAnng30280D</name>
    <name evidence="1" type="ORF">GSBRNA2T00087355001</name>
</gene>
<reference evidence="1 2" key="1">
    <citation type="journal article" date="2014" name="Science">
        <title>Plant genetics. Early allopolyploid evolution in the post-Neolithic Brassica napus oilseed genome.</title>
        <authorList>
            <person name="Chalhoub B."/>
            <person name="Denoeud F."/>
            <person name="Liu S."/>
            <person name="Parkin I.A."/>
            <person name="Tang H."/>
            <person name="Wang X."/>
            <person name="Chiquet J."/>
            <person name="Belcram H."/>
            <person name="Tong C."/>
            <person name="Samans B."/>
            <person name="Correa M."/>
            <person name="Da Silva C."/>
            <person name="Just J."/>
            <person name="Falentin C."/>
            <person name="Koh C.S."/>
            <person name="Le Clainche I."/>
            <person name="Bernard M."/>
            <person name="Bento P."/>
            <person name="Noel B."/>
            <person name="Labadie K."/>
            <person name="Alberti A."/>
            <person name="Charles M."/>
            <person name="Arnaud D."/>
            <person name="Guo H."/>
            <person name="Daviaud C."/>
            <person name="Alamery S."/>
            <person name="Jabbari K."/>
            <person name="Zhao M."/>
            <person name="Edger P.P."/>
            <person name="Chelaifa H."/>
            <person name="Tack D."/>
            <person name="Lassalle G."/>
            <person name="Mestiri I."/>
            <person name="Schnel N."/>
            <person name="Le Paslier M.C."/>
            <person name="Fan G."/>
            <person name="Renault V."/>
            <person name="Bayer P.E."/>
            <person name="Golicz A.A."/>
            <person name="Manoli S."/>
            <person name="Lee T.H."/>
            <person name="Thi V.H."/>
            <person name="Chalabi S."/>
            <person name="Hu Q."/>
            <person name="Fan C."/>
            <person name="Tollenaere R."/>
            <person name="Lu Y."/>
            <person name="Battail C."/>
            <person name="Shen J."/>
            <person name="Sidebottom C.H."/>
            <person name="Wang X."/>
            <person name="Canaguier A."/>
            <person name="Chauveau A."/>
            <person name="Berard A."/>
            <person name="Deniot G."/>
            <person name="Guan M."/>
            <person name="Liu Z."/>
            <person name="Sun F."/>
            <person name="Lim Y.P."/>
            <person name="Lyons E."/>
            <person name="Town C.D."/>
            <person name="Bancroft I."/>
            <person name="Wang X."/>
            <person name="Meng J."/>
            <person name="Ma J."/>
            <person name="Pires J.C."/>
            <person name="King G.J."/>
            <person name="Brunel D."/>
            <person name="Delourme R."/>
            <person name="Renard M."/>
            <person name="Aury J.M."/>
            <person name="Adams K.L."/>
            <person name="Batley J."/>
            <person name="Snowdon R.J."/>
            <person name="Tost J."/>
            <person name="Edwards D."/>
            <person name="Zhou Y."/>
            <person name="Hua W."/>
            <person name="Sharpe A.G."/>
            <person name="Paterson A.H."/>
            <person name="Guan C."/>
            <person name="Wincker P."/>
        </authorList>
    </citation>
    <scope>NUCLEOTIDE SEQUENCE [LARGE SCALE GENOMIC DNA]</scope>
    <source>
        <strain evidence="2">cv. Darmor-bzh</strain>
    </source>
</reference>
<dbReference type="EMBL" id="LK039300">
    <property type="protein sequence ID" value="CDY69387.1"/>
    <property type="molecule type" value="Genomic_DNA"/>
</dbReference>
<dbReference type="AlphaFoldDB" id="A0A078JV68"/>
<organism evidence="1 2">
    <name type="scientific">Brassica napus</name>
    <name type="common">Rape</name>
    <dbReference type="NCBI Taxonomy" id="3708"/>
    <lineage>
        <taxon>Eukaryota</taxon>
        <taxon>Viridiplantae</taxon>
        <taxon>Streptophyta</taxon>
        <taxon>Embryophyta</taxon>
        <taxon>Tracheophyta</taxon>
        <taxon>Spermatophyta</taxon>
        <taxon>Magnoliopsida</taxon>
        <taxon>eudicotyledons</taxon>
        <taxon>Gunneridae</taxon>
        <taxon>Pentapetalae</taxon>
        <taxon>rosids</taxon>
        <taxon>malvids</taxon>
        <taxon>Brassicales</taxon>
        <taxon>Brassicaceae</taxon>
        <taxon>Brassiceae</taxon>
        <taxon>Brassica</taxon>
    </lineage>
</organism>
<name>A0A078JV68_BRANA</name>